<name>A0A2T7PHM7_POMCA</name>
<keyword evidence="3" id="KW-1185">Reference proteome</keyword>
<gene>
    <name evidence="2" type="ORF">C0Q70_08373</name>
</gene>
<evidence type="ECO:0000256" key="1">
    <source>
        <dbReference type="SAM" id="MobiDB-lite"/>
    </source>
</evidence>
<feature type="compositionally biased region" description="Basic and acidic residues" evidence="1">
    <location>
        <begin position="104"/>
        <end position="125"/>
    </location>
</feature>
<feature type="compositionally biased region" description="Basic and acidic residues" evidence="1">
    <location>
        <begin position="1"/>
        <end position="17"/>
    </location>
</feature>
<organism evidence="2 3">
    <name type="scientific">Pomacea canaliculata</name>
    <name type="common">Golden apple snail</name>
    <dbReference type="NCBI Taxonomy" id="400727"/>
    <lineage>
        <taxon>Eukaryota</taxon>
        <taxon>Metazoa</taxon>
        <taxon>Spiralia</taxon>
        <taxon>Lophotrochozoa</taxon>
        <taxon>Mollusca</taxon>
        <taxon>Gastropoda</taxon>
        <taxon>Caenogastropoda</taxon>
        <taxon>Architaenioglossa</taxon>
        <taxon>Ampullarioidea</taxon>
        <taxon>Ampullariidae</taxon>
        <taxon>Pomacea</taxon>
    </lineage>
</organism>
<dbReference type="Proteomes" id="UP000245119">
    <property type="component" value="Linkage Group LG4"/>
</dbReference>
<protein>
    <submittedName>
        <fullName evidence="2">Uncharacterized protein</fullName>
    </submittedName>
</protein>
<feature type="region of interest" description="Disordered" evidence="1">
    <location>
        <begin position="1"/>
        <end position="30"/>
    </location>
</feature>
<comment type="caution">
    <text evidence="2">The sequence shown here is derived from an EMBL/GenBank/DDBJ whole genome shotgun (WGS) entry which is preliminary data.</text>
</comment>
<evidence type="ECO:0000313" key="3">
    <source>
        <dbReference type="Proteomes" id="UP000245119"/>
    </source>
</evidence>
<sequence>MTGEGRMERTTLKRETEIGGSDSQRQLGALQTRKAPRYILIVETPSTRRENPGAGLRLLPSAFNHQGLTTTPCHVRSPVCRRAQQEVLDTAPRWSRDVPIARTEKCPEGRDPARITHHISDEKPPPKRRTFLCGKFVDLLPYGVGTNTSLRGWNVTVPSSNP</sequence>
<proteinExistence type="predicted"/>
<evidence type="ECO:0000313" key="2">
    <source>
        <dbReference type="EMBL" id="PVD32926.1"/>
    </source>
</evidence>
<dbReference type="AlphaFoldDB" id="A0A2T7PHM7"/>
<dbReference type="EMBL" id="PZQS01000004">
    <property type="protein sequence ID" value="PVD32926.1"/>
    <property type="molecule type" value="Genomic_DNA"/>
</dbReference>
<reference evidence="2 3" key="1">
    <citation type="submission" date="2018-04" db="EMBL/GenBank/DDBJ databases">
        <title>The genome of golden apple snail Pomacea canaliculata provides insight into stress tolerance and invasive adaptation.</title>
        <authorList>
            <person name="Liu C."/>
            <person name="Liu B."/>
            <person name="Ren Y."/>
            <person name="Zhang Y."/>
            <person name="Wang H."/>
            <person name="Li S."/>
            <person name="Jiang F."/>
            <person name="Yin L."/>
            <person name="Zhang G."/>
            <person name="Qian W."/>
            <person name="Fan W."/>
        </authorList>
    </citation>
    <scope>NUCLEOTIDE SEQUENCE [LARGE SCALE GENOMIC DNA]</scope>
    <source>
        <strain evidence="2">SZHN2017</strain>
        <tissue evidence="2">Muscle</tissue>
    </source>
</reference>
<feature type="region of interest" description="Disordered" evidence="1">
    <location>
        <begin position="104"/>
        <end position="126"/>
    </location>
</feature>
<accession>A0A2T7PHM7</accession>